<comment type="caution">
    <text evidence="3">The sequence shown here is derived from an EMBL/GenBank/DDBJ whole genome shotgun (WGS) entry which is preliminary data.</text>
</comment>
<dbReference type="PANTHER" id="PTHR35369:SF2">
    <property type="entry name" value="BLR3025 PROTEIN"/>
    <property type="match status" value="1"/>
</dbReference>
<name>A0ABU7V943_9MICO</name>
<dbReference type="CDD" id="cd03468">
    <property type="entry name" value="PolY_like"/>
    <property type="match status" value="1"/>
</dbReference>
<dbReference type="PROSITE" id="PS50173">
    <property type="entry name" value="UMUC"/>
    <property type="match status" value="1"/>
</dbReference>
<evidence type="ECO:0000313" key="3">
    <source>
        <dbReference type="EMBL" id="MEF2255324.1"/>
    </source>
</evidence>
<dbReference type="SUPFAM" id="SSF56672">
    <property type="entry name" value="DNA/RNA polymerases"/>
    <property type="match status" value="1"/>
</dbReference>
<evidence type="ECO:0000313" key="4">
    <source>
        <dbReference type="Proteomes" id="UP001351900"/>
    </source>
</evidence>
<dbReference type="InterPro" id="IPR043502">
    <property type="entry name" value="DNA/RNA_pol_sf"/>
</dbReference>
<dbReference type="Pfam" id="PF00817">
    <property type="entry name" value="IMS"/>
    <property type="match status" value="1"/>
</dbReference>
<dbReference type="Proteomes" id="UP001351900">
    <property type="component" value="Unassembled WGS sequence"/>
</dbReference>
<evidence type="ECO:0000259" key="2">
    <source>
        <dbReference type="PROSITE" id="PS50173"/>
    </source>
</evidence>
<keyword evidence="1" id="KW-0227">DNA damage</keyword>
<accession>A0ABU7V943</accession>
<evidence type="ECO:0000256" key="1">
    <source>
        <dbReference type="ARBA" id="ARBA00022763"/>
    </source>
</evidence>
<dbReference type="Gene3D" id="3.40.1170.60">
    <property type="match status" value="1"/>
</dbReference>
<protein>
    <submittedName>
        <fullName evidence="3">DNA polymerase Y family protein</fullName>
    </submittedName>
</protein>
<dbReference type="InterPro" id="IPR001126">
    <property type="entry name" value="UmuC"/>
</dbReference>
<feature type="domain" description="UmuC" evidence="2">
    <location>
        <begin position="39"/>
        <end position="194"/>
    </location>
</feature>
<dbReference type="PANTHER" id="PTHR35369">
    <property type="entry name" value="BLR3025 PROTEIN-RELATED"/>
    <property type="match status" value="1"/>
</dbReference>
<dbReference type="EMBL" id="JAZHOV010000005">
    <property type="protein sequence ID" value="MEF2255324.1"/>
    <property type="molecule type" value="Genomic_DNA"/>
</dbReference>
<keyword evidence="4" id="KW-1185">Reference proteome</keyword>
<reference evidence="3 4" key="1">
    <citation type="submission" date="2024-01" db="EMBL/GenBank/DDBJ databases">
        <title>the genome sequence of strain Microbacterium schleiferi NBRC 15075.</title>
        <authorList>
            <person name="Ding Y."/>
            <person name="Zhang G."/>
        </authorList>
    </citation>
    <scope>NUCLEOTIDE SEQUENCE [LARGE SCALE GENOMIC DNA]</scope>
    <source>
        <strain evidence="3 4">NBRC 15075</strain>
    </source>
</reference>
<dbReference type="RefSeq" id="WP_331791625.1">
    <property type="nucleotide sequence ID" value="NZ_BAAAUO010000008.1"/>
</dbReference>
<sequence>MPADSSLRAPTRSLVVWMPDWPVVALTRDGPHPLDPADPIAVIEKNLVVACSAAARRDGVRRGLRRRDAQARCPALAIVSSDPVRDHRAFTPVVAQLEERAPGVQIIRPGLCAIRARGPARYYGGESAAARVLLERMRELSLVDVRIGVADGPFTAEQAARSATTAADPIRVVPEGAASAFLAPLSVAALADADPGSGIVDLLARLGIQTLGAFAAMPEERVHERLGERGVRLRALAAGSDSRQIEPREPPPELAREIAFEPPLELAEQVAFGVRQSADAFIAGLGAIDLVCTEVRIELVGERGERSERVWLHPGSFDAAAIVDRVRWQLAEDATDLLTGVGLVRISPEAVDAASHHAPAIFGSGPEERVHHALSRVQAMLGHRGVVTPAIGGGRWLAERQVWVPWGDRLPKDHRTLAAERARPWPGSLPDPLPATVFADPVAVEVVSASGVTVSVDERGHLTGTPTLLIETGRRRAVTAWAGPWPVIERGWDQKRARRAHRFQIVDADQTAWLLVCERGAWHAEGRYD</sequence>
<gene>
    <name evidence="3" type="ORF">V2V91_09295</name>
</gene>
<dbReference type="InterPro" id="IPR050356">
    <property type="entry name" value="SulA_CellDiv_inhibitor"/>
</dbReference>
<organism evidence="3 4">
    <name type="scientific">Microbacterium schleiferi</name>
    <dbReference type="NCBI Taxonomy" id="69362"/>
    <lineage>
        <taxon>Bacteria</taxon>
        <taxon>Bacillati</taxon>
        <taxon>Actinomycetota</taxon>
        <taxon>Actinomycetes</taxon>
        <taxon>Micrococcales</taxon>
        <taxon>Microbacteriaceae</taxon>
        <taxon>Microbacterium</taxon>
    </lineage>
</organism>
<dbReference type="Gene3D" id="1.10.150.20">
    <property type="entry name" value="5' to 3' exonuclease, C-terminal subdomain"/>
    <property type="match status" value="1"/>
</dbReference>
<proteinExistence type="predicted"/>